<dbReference type="PANTHER" id="PTHR20854">
    <property type="entry name" value="INOSITOL MONOPHOSPHATASE"/>
    <property type="match status" value="1"/>
</dbReference>
<dbReference type="InterPro" id="IPR020583">
    <property type="entry name" value="Inositol_monoP_metal-BS"/>
</dbReference>
<reference evidence="5" key="1">
    <citation type="journal article" date="2019" name="Int. J. Syst. Evol. Microbiol.">
        <title>The Global Catalogue of Microorganisms (GCM) 10K type strain sequencing project: providing services to taxonomists for standard genome sequencing and annotation.</title>
        <authorList>
            <consortium name="The Broad Institute Genomics Platform"/>
            <consortium name="The Broad Institute Genome Sequencing Center for Infectious Disease"/>
            <person name="Wu L."/>
            <person name="Ma J."/>
        </authorList>
    </citation>
    <scope>NUCLEOTIDE SEQUENCE [LARGE SCALE GENOMIC DNA]</scope>
    <source>
        <strain evidence="5">CCUG 56029</strain>
    </source>
</reference>
<dbReference type="PANTHER" id="PTHR20854:SF4">
    <property type="entry name" value="INOSITOL-1-MONOPHOSPHATASE-RELATED"/>
    <property type="match status" value="1"/>
</dbReference>
<organism evidence="4 5">
    <name type="scientific">Deinococcus navajonensis</name>
    <dbReference type="NCBI Taxonomy" id="309884"/>
    <lineage>
        <taxon>Bacteria</taxon>
        <taxon>Thermotogati</taxon>
        <taxon>Deinococcota</taxon>
        <taxon>Deinococci</taxon>
        <taxon>Deinococcales</taxon>
        <taxon>Deinococcaceae</taxon>
        <taxon>Deinococcus</taxon>
    </lineage>
</organism>
<dbReference type="RefSeq" id="WP_380037251.1">
    <property type="nucleotide sequence ID" value="NZ_JBHSEH010000005.1"/>
</dbReference>
<evidence type="ECO:0000256" key="2">
    <source>
        <dbReference type="ARBA" id="ARBA00022801"/>
    </source>
</evidence>
<keyword evidence="5" id="KW-1185">Reference proteome</keyword>
<sequence>MTEPNPILRTETQVASRLAREAGATLLLHLRSGLKVEHKTSADDPVTEADREASALIMSGLREAFPADGFLSEEEVDNPVRLERDRVWIVDPIDGTQEFTSGSPDYCVSIGLCIGGQPVLGIVYAPATDELFTGEVGLGVFKNGQPVGFRSDPRYVLSVSDTEHRRELHRHDLPGMVPSGSIALKLARLAAGEADVTFTMSPRNEWDIAAGHALVRAAGGELRRRDGRAVTYNAAKPHIEQGLIGGRLEAVAWLEHELAARALPTAHLGLTPADPAWRVLSAADQLALDGHPGVNVRHAGEHWLALLVVDPASRQVQRAEGDAFHLERLSRDVTRALGPLSQR</sequence>
<dbReference type="Gene3D" id="3.40.190.80">
    <property type="match status" value="1"/>
</dbReference>
<dbReference type="Gene3D" id="3.30.540.10">
    <property type="entry name" value="Fructose-1,6-Bisphosphatase, subunit A, domain 1"/>
    <property type="match status" value="1"/>
</dbReference>
<accession>A0ABV8XLH0</accession>
<evidence type="ECO:0000256" key="1">
    <source>
        <dbReference type="ARBA" id="ARBA00022723"/>
    </source>
</evidence>
<dbReference type="EC" id="3.1.3.7" evidence="4"/>
<keyword evidence="1" id="KW-0479">Metal-binding</keyword>
<dbReference type="InterPro" id="IPR000760">
    <property type="entry name" value="Inositol_monophosphatase-like"/>
</dbReference>
<gene>
    <name evidence="4" type="ORF">ACFOZ9_05455</name>
</gene>
<proteinExistence type="predicted"/>
<dbReference type="InterPro" id="IPR020550">
    <property type="entry name" value="Inositol_monophosphatase_CS"/>
</dbReference>
<keyword evidence="3" id="KW-0460">Magnesium</keyword>
<keyword evidence="2 4" id="KW-0378">Hydrolase</keyword>
<protein>
    <submittedName>
        <fullName evidence="4">3'(2'),5'-bisphosphate nucleotidase CysQ</fullName>
        <ecNumber evidence="4">3.1.3.7</ecNumber>
    </submittedName>
</protein>
<dbReference type="PRINTS" id="PR00377">
    <property type="entry name" value="IMPHPHTASES"/>
</dbReference>
<dbReference type="EMBL" id="JBHSEH010000005">
    <property type="protein sequence ID" value="MFC4425651.1"/>
    <property type="molecule type" value="Genomic_DNA"/>
</dbReference>
<evidence type="ECO:0000313" key="5">
    <source>
        <dbReference type="Proteomes" id="UP001595998"/>
    </source>
</evidence>
<dbReference type="CDD" id="cd01638">
    <property type="entry name" value="CysQ"/>
    <property type="match status" value="1"/>
</dbReference>
<dbReference type="SUPFAM" id="SSF56655">
    <property type="entry name" value="Carbohydrate phosphatase"/>
    <property type="match status" value="1"/>
</dbReference>
<dbReference type="Pfam" id="PF00459">
    <property type="entry name" value="Inositol_P"/>
    <property type="match status" value="1"/>
</dbReference>
<dbReference type="PROSITE" id="PS00629">
    <property type="entry name" value="IMP_1"/>
    <property type="match status" value="1"/>
</dbReference>
<comment type="caution">
    <text evidence="4">The sequence shown here is derived from an EMBL/GenBank/DDBJ whole genome shotgun (WGS) entry which is preliminary data.</text>
</comment>
<name>A0ABV8XLH0_9DEIO</name>
<evidence type="ECO:0000256" key="3">
    <source>
        <dbReference type="ARBA" id="ARBA00022842"/>
    </source>
</evidence>
<evidence type="ECO:0000313" key="4">
    <source>
        <dbReference type="EMBL" id="MFC4425651.1"/>
    </source>
</evidence>
<dbReference type="GO" id="GO:0008441">
    <property type="term" value="F:3'(2'),5'-bisphosphate nucleotidase activity"/>
    <property type="evidence" value="ECO:0007669"/>
    <property type="project" value="UniProtKB-EC"/>
</dbReference>
<dbReference type="Proteomes" id="UP001595998">
    <property type="component" value="Unassembled WGS sequence"/>
</dbReference>
<dbReference type="PROSITE" id="PS00630">
    <property type="entry name" value="IMP_2"/>
    <property type="match status" value="1"/>
</dbReference>